<gene>
    <name evidence="2" type="ORF">HH212_05565</name>
</gene>
<evidence type="ECO:0000313" key="2">
    <source>
        <dbReference type="EMBL" id="QJE03201.1"/>
    </source>
</evidence>
<feature type="domain" description="DUF4123" evidence="1">
    <location>
        <begin position="16"/>
        <end position="135"/>
    </location>
</feature>
<keyword evidence="3" id="KW-1185">Reference proteome</keyword>
<dbReference type="Pfam" id="PF13503">
    <property type="entry name" value="DUF4123"/>
    <property type="match status" value="1"/>
</dbReference>
<reference evidence="2 3" key="1">
    <citation type="submission" date="2020-04" db="EMBL/GenBank/DDBJ databases">
        <title>Genome sequencing of novel species.</title>
        <authorList>
            <person name="Heo J."/>
            <person name="Kim S.-J."/>
            <person name="Kim J.-S."/>
            <person name="Hong S.-B."/>
            <person name="Kwon S.-W."/>
        </authorList>
    </citation>
    <scope>NUCLEOTIDE SEQUENCE [LARGE SCALE GENOMIC DNA]</scope>
    <source>
        <strain evidence="2 3">GN2-R2</strain>
    </source>
</reference>
<dbReference type="EMBL" id="CP051685">
    <property type="protein sequence ID" value="QJE03201.1"/>
    <property type="molecule type" value="Genomic_DNA"/>
</dbReference>
<evidence type="ECO:0000313" key="3">
    <source>
        <dbReference type="Proteomes" id="UP000502415"/>
    </source>
</evidence>
<dbReference type="AlphaFoldDB" id="A0A7Z2W1J2"/>
<sequence>MTRLALLQQSTAALRLYALVDGVQYRAQCGEPCTAREGFHSLFAGTPDAALAHAGPWLIDAEHVGARLVDTLAAMEQAVPAVSWLIAAQTLEGLAQLLQLNLDIELPDGRTALLRFWDPRVLVNLAEVLEPVQREKFFTHIHEWHLLHKGQRVWIGRQHAQA</sequence>
<dbReference type="KEGG" id="mfy:HH212_05565"/>
<proteinExistence type="predicted"/>
<protein>
    <submittedName>
        <fullName evidence="2">DUF4123 domain-containing protein</fullName>
    </submittedName>
</protein>
<organism evidence="2 3">
    <name type="scientific">Massilia forsythiae</name>
    <dbReference type="NCBI Taxonomy" id="2728020"/>
    <lineage>
        <taxon>Bacteria</taxon>
        <taxon>Pseudomonadati</taxon>
        <taxon>Pseudomonadota</taxon>
        <taxon>Betaproteobacteria</taxon>
        <taxon>Burkholderiales</taxon>
        <taxon>Oxalobacteraceae</taxon>
        <taxon>Telluria group</taxon>
        <taxon>Massilia</taxon>
    </lineage>
</organism>
<accession>A0A7Z2W1J2</accession>
<dbReference type="InterPro" id="IPR025391">
    <property type="entry name" value="DUF4123"/>
</dbReference>
<evidence type="ECO:0000259" key="1">
    <source>
        <dbReference type="Pfam" id="PF13503"/>
    </source>
</evidence>
<dbReference type="Proteomes" id="UP000502415">
    <property type="component" value="Chromosome"/>
</dbReference>
<name>A0A7Z2W1J2_9BURK</name>